<feature type="transmembrane region" description="Helical" evidence="6">
    <location>
        <begin position="81"/>
        <end position="99"/>
    </location>
</feature>
<name>A0A1M5ZJ79_BUTFI</name>
<feature type="transmembrane region" description="Helical" evidence="6">
    <location>
        <begin position="55"/>
        <end position="76"/>
    </location>
</feature>
<keyword evidence="3 6" id="KW-0812">Transmembrane</keyword>
<dbReference type="Gene3D" id="3.30.70.120">
    <property type="match status" value="1"/>
</dbReference>
<dbReference type="PANTHER" id="PTHR33545:SF5">
    <property type="entry name" value="UPF0750 MEMBRANE PROTEIN YITT"/>
    <property type="match status" value="1"/>
</dbReference>
<feature type="transmembrane region" description="Helical" evidence="6">
    <location>
        <begin position="111"/>
        <end position="129"/>
    </location>
</feature>
<dbReference type="InterPro" id="IPR003740">
    <property type="entry name" value="YitT"/>
</dbReference>
<dbReference type="AlphaFoldDB" id="A0A1M5ZJ79"/>
<evidence type="ECO:0000256" key="4">
    <source>
        <dbReference type="ARBA" id="ARBA00022989"/>
    </source>
</evidence>
<dbReference type="Pfam" id="PF02588">
    <property type="entry name" value="YitT_membrane"/>
    <property type="match status" value="1"/>
</dbReference>
<evidence type="ECO:0000256" key="6">
    <source>
        <dbReference type="SAM" id="Phobius"/>
    </source>
</evidence>
<proteinExistence type="predicted"/>
<evidence type="ECO:0000313" key="8">
    <source>
        <dbReference type="EMBL" id="SHI24385.1"/>
    </source>
</evidence>
<sequence length="285" mass="31322">MTKATEKRYSDLFSYIFIIIGAMMASFSVACILLPNDTLDYGTAGLGIITSKLTGFNLSACVFGIFIPFIIAGFYFLGAKFAIRALVGTAVYTVGLELFENIPFVLDTEHFIAVAFGGAILGAGLSLILRFGGCIDGSEILANIVVDKFTEKTGKNISMTSILVAFNMMVYLLAFFLLNQNSALLGLLVYVVATAIIDHFTDHFESIKRVTIITKNPDAMIDKIRNDMKKTCTVMDSYGAIAGKNKTVICYVTYFELRKLRDIIDSFEENAFITVSTIDEIHIKS</sequence>
<feature type="transmembrane region" description="Helical" evidence="6">
    <location>
        <begin position="157"/>
        <end position="177"/>
    </location>
</feature>
<reference evidence="9" key="1">
    <citation type="submission" date="2016-11" db="EMBL/GenBank/DDBJ databases">
        <authorList>
            <person name="Varghese N."/>
            <person name="Submissions S."/>
        </authorList>
    </citation>
    <scope>NUCLEOTIDE SEQUENCE [LARGE SCALE GENOMIC DNA]</scope>
    <source>
        <strain evidence="9">DSM 3071</strain>
    </source>
</reference>
<keyword evidence="5 6" id="KW-0472">Membrane</keyword>
<evidence type="ECO:0000313" key="9">
    <source>
        <dbReference type="Proteomes" id="UP000184278"/>
    </source>
</evidence>
<feature type="transmembrane region" description="Helical" evidence="6">
    <location>
        <begin position="12"/>
        <end position="35"/>
    </location>
</feature>
<evidence type="ECO:0000256" key="2">
    <source>
        <dbReference type="ARBA" id="ARBA00022475"/>
    </source>
</evidence>
<dbReference type="PANTHER" id="PTHR33545">
    <property type="entry name" value="UPF0750 MEMBRANE PROTEIN YITT-RELATED"/>
    <property type="match status" value="1"/>
</dbReference>
<dbReference type="PROSITE" id="PS51257">
    <property type="entry name" value="PROKAR_LIPOPROTEIN"/>
    <property type="match status" value="1"/>
</dbReference>
<gene>
    <name evidence="8" type="ORF">SAMN02745229_02340</name>
</gene>
<evidence type="ECO:0000259" key="7">
    <source>
        <dbReference type="Pfam" id="PF10035"/>
    </source>
</evidence>
<dbReference type="EMBL" id="FQXK01000019">
    <property type="protein sequence ID" value="SHI24385.1"/>
    <property type="molecule type" value="Genomic_DNA"/>
</dbReference>
<dbReference type="InterPro" id="IPR051461">
    <property type="entry name" value="UPF0750_membrane"/>
</dbReference>
<dbReference type="GeneID" id="89510243"/>
<keyword evidence="9" id="KW-1185">Reference proteome</keyword>
<dbReference type="InterPro" id="IPR015867">
    <property type="entry name" value="N-reg_PII/ATP_PRibTrfase_C"/>
</dbReference>
<dbReference type="Proteomes" id="UP000184278">
    <property type="component" value="Unassembled WGS sequence"/>
</dbReference>
<evidence type="ECO:0000256" key="1">
    <source>
        <dbReference type="ARBA" id="ARBA00004651"/>
    </source>
</evidence>
<keyword evidence="4 6" id="KW-1133">Transmembrane helix</keyword>
<dbReference type="STRING" id="1121131.SAMN02745229_02340"/>
<organism evidence="8 9">
    <name type="scientific">Butyrivibrio fibrisolvens DSM 3071</name>
    <dbReference type="NCBI Taxonomy" id="1121131"/>
    <lineage>
        <taxon>Bacteria</taxon>
        <taxon>Bacillati</taxon>
        <taxon>Bacillota</taxon>
        <taxon>Clostridia</taxon>
        <taxon>Lachnospirales</taxon>
        <taxon>Lachnospiraceae</taxon>
        <taxon>Butyrivibrio</taxon>
    </lineage>
</organism>
<dbReference type="OrthoDB" id="9779786at2"/>
<dbReference type="RefSeq" id="WP_073387959.1">
    <property type="nucleotide sequence ID" value="NZ_FQXK01000019.1"/>
</dbReference>
<comment type="subcellular location">
    <subcellularLocation>
        <location evidence="1">Cell membrane</location>
        <topology evidence="1">Multi-pass membrane protein</topology>
    </subcellularLocation>
</comment>
<dbReference type="InterPro" id="IPR019264">
    <property type="entry name" value="DUF2179"/>
</dbReference>
<dbReference type="GO" id="GO:0005886">
    <property type="term" value="C:plasma membrane"/>
    <property type="evidence" value="ECO:0007669"/>
    <property type="project" value="UniProtKB-SubCell"/>
</dbReference>
<accession>A0A1M5ZJ79</accession>
<dbReference type="Pfam" id="PF10035">
    <property type="entry name" value="DUF2179"/>
    <property type="match status" value="1"/>
</dbReference>
<dbReference type="PIRSF" id="PIRSF006483">
    <property type="entry name" value="Membrane_protein_YitT"/>
    <property type="match status" value="1"/>
</dbReference>
<keyword evidence="2" id="KW-1003">Cell membrane</keyword>
<protein>
    <submittedName>
        <fullName evidence="8">Uncharacterized membrane-anchored protein YitT, contains DUF161 and DUF2179 domains</fullName>
    </submittedName>
</protein>
<evidence type="ECO:0000256" key="3">
    <source>
        <dbReference type="ARBA" id="ARBA00022692"/>
    </source>
</evidence>
<evidence type="ECO:0000256" key="5">
    <source>
        <dbReference type="ARBA" id="ARBA00023136"/>
    </source>
</evidence>
<feature type="transmembrane region" description="Helical" evidence="6">
    <location>
        <begin position="183"/>
        <end position="201"/>
    </location>
</feature>
<feature type="domain" description="DUF2179" evidence="7">
    <location>
        <begin position="232"/>
        <end position="282"/>
    </location>
</feature>